<evidence type="ECO:0000313" key="9">
    <source>
        <dbReference type="Proteomes" id="UP000440578"/>
    </source>
</evidence>
<accession>A0A6A4X9W7</accession>
<keyword evidence="2 6" id="KW-0812">Transmembrane</keyword>
<dbReference type="InterPro" id="IPR004841">
    <property type="entry name" value="AA-permease/SLC12A_dom"/>
</dbReference>
<dbReference type="OrthoDB" id="2020542at2759"/>
<dbReference type="PANTHER" id="PTHR11827:SF72">
    <property type="entry name" value="GH08340P"/>
    <property type="match status" value="1"/>
</dbReference>
<evidence type="ECO:0000256" key="6">
    <source>
        <dbReference type="SAM" id="Phobius"/>
    </source>
</evidence>
<keyword evidence="3 6" id="KW-1133">Transmembrane helix</keyword>
<evidence type="ECO:0000256" key="2">
    <source>
        <dbReference type="ARBA" id="ARBA00022692"/>
    </source>
</evidence>
<dbReference type="Proteomes" id="UP000440578">
    <property type="component" value="Unassembled WGS sequence"/>
</dbReference>
<evidence type="ECO:0000256" key="1">
    <source>
        <dbReference type="ARBA" id="ARBA00004141"/>
    </source>
</evidence>
<evidence type="ECO:0000313" key="8">
    <source>
        <dbReference type="EMBL" id="KAF0313030.1"/>
    </source>
</evidence>
<name>A0A6A4X9W7_AMPAM</name>
<feature type="transmembrane region" description="Helical" evidence="6">
    <location>
        <begin position="97"/>
        <end position="116"/>
    </location>
</feature>
<evidence type="ECO:0000256" key="3">
    <source>
        <dbReference type="ARBA" id="ARBA00022989"/>
    </source>
</evidence>
<sequence length="213" mass="21941">MQHVDMISRIPENQPEIEQMSRTETVNGAVTVVEATAGGRSPAVAAGGRGPGVVTGDRPPAAADGRRPTRGDGVPIVGDRVNIVSDPGSADLPMARYIVGQAGLVLAVLQLVLAYALLLVTVLSLCALCTNGAIAGGGSYYMISRTLGPEFGGSVGVLFLFANIFSSALYISGCVEGLVNNLGVGGNSRELQYPAAKAAHFVDSQVLWDSVML</sequence>
<protein>
    <submittedName>
        <fullName evidence="8">Solute carrier family 12 member 9</fullName>
    </submittedName>
</protein>
<feature type="region of interest" description="Disordered" evidence="5">
    <location>
        <begin position="44"/>
        <end position="71"/>
    </location>
</feature>
<evidence type="ECO:0000256" key="5">
    <source>
        <dbReference type="SAM" id="MobiDB-lite"/>
    </source>
</evidence>
<dbReference type="PANTHER" id="PTHR11827">
    <property type="entry name" value="SOLUTE CARRIER FAMILY 12, CATION COTRANSPORTERS"/>
    <property type="match status" value="1"/>
</dbReference>
<organism evidence="8 9">
    <name type="scientific">Amphibalanus amphitrite</name>
    <name type="common">Striped barnacle</name>
    <name type="synonym">Balanus amphitrite</name>
    <dbReference type="NCBI Taxonomy" id="1232801"/>
    <lineage>
        <taxon>Eukaryota</taxon>
        <taxon>Metazoa</taxon>
        <taxon>Ecdysozoa</taxon>
        <taxon>Arthropoda</taxon>
        <taxon>Crustacea</taxon>
        <taxon>Multicrustacea</taxon>
        <taxon>Cirripedia</taxon>
        <taxon>Thoracica</taxon>
        <taxon>Thoracicalcarea</taxon>
        <taxon>Balanomorpha</taxon>
        <taxon>Balanoidea</taxon>
        <taxon>Balanidae</taxon>
        <taxon>Amphibalaninae</taxon>
        <taxon>Amphibalanus</taxon>
    </lineage>
</organism>
<gene>
    <name evidence="8" type="primary">slc12a9_3</name>
    <name evidence="8" type="ORF">FJT64_016363</name>
</gene>
<feature type="domain" description="Amino acid permease/ SLC12A" evidence="7">
    <location>
        <begin position="97"/>
        <end position="173"/>
    </location>
</feature>
<reference evidence="8 9" key="1">
    <citation type="submission" date="2019-07" db="EMBL/GenBank/DDBJ databases">
        <title>Draft genome assembly of a fouling barnacle, Amphibalanus amphitrite (Darwin, 1854): The first reference genome for Thecostraca.</title>
        <authorList>
            <person name="Kim W."/>
        </authorList>
    </citation>
    <scope>NUCLEOTIDE SEQUENCE [LARGE SCALE GENOMIC DNA]</scope>
    <source>
        <strain evidence="8">SNU_AA5</strain>
        <tissue evidence="8">Soma without cirri and trophi</tissue>
    </source>
</reference>
<dbReference type="GO" id="GO:0015379">
    <property type="term" value="F:potassium:chloride symporter activity"/>
    <property type="evidence" value="ECO:0007669"/>
    <property type="project" value="TreeGrafter"/>
</dbReference>
<dbReference type="AlphaFoldDB" id="A0A6A4X9W7"/>
<dbReference type="GO" id="GO:0016020">
    <property type="term" value="C:membrane"/>
    <property type="evidence" value="ECO:0007669"/>
    <property type="project" value="UniProtKB-SubCell"/>
</dbReference>
<dbReference type="Gene3D" id="1.20.1740.10">
    <property type="entry name" value="Amino acid/polyamine transporter I"/>
    <property type="match status" value="1"/>
</dbReference>
<feature type="transmembrane region" description="Helical" evidence="6">
    <location>
        <begin position="155"/>
        <end position="173"/>
    </location>
</feature>
<dbReference type="GO" id="GO:0055064">
    <property type="term" value="P:chloride ion homeostasis"/>
    <property type="evidence" value="ECO:0007669"/>
    <property type="project" value="TreeGrafter"/>
</dbReference>
<dbReference type="InterPro" id="IPR004842">
    <property type="entry name" value="SLC12A_fam"/>
</dbReference>
<dbReference type="GO" id="GO:0006884">
    <property type="term" value="P:cell volume homeostasis"/>
    <property type="evidence" value="ECO:0007669"/>
    <property type="project" value="TreeGrafter"/>
</dbReference>
<comment type="caution">
    <text evidence="8">The sequence shown here is derived from an EMBL/GenBank/DDBJ whole genome shotgun (WGS) entry which is preliminary data.</text>
</comment>
<keyword evidence="9" id="KW-1185">Reference proteome</keyword>
<dbReference type="Pfam" id="PF00324">
    <property type="entry name" value="AA_permease"/>
    <property type="match status" value="1"/>
</dbReference>
<dbReference type="EMBL" id="VIIS01000120">
    <property type="protein sequence ID" value="KAF0313030.1"/>
    <property type="molecule type" value="Genomic_DNA"/>
</dbReference>
<proteinExistence type="predicted"/>
<keyword evidence="4 6" id="KW-0472">Membrane</keyword>
<dbReference type="GO" id="GO:0055075">
    <property type="term" value="P:potassium ion homeostasis"/>
    <property type="evidence" value="ECO:0007669"/>
    <property type="project" value="TreeGrafter"/>
</dbReference>
<comment type="subcellular location">
    <subcellularLocation>
        <location evidence="1">Membrane</location>
        <topology evidence="1">Multi-pass membrane protein</topology>
    </subcellularLocation>
</comment>
<evidence type="ECO:0000259" key="7">
    <source>
        <dbReference type="Pfam" id="PF00324"/>
    </source>
</evidence>
<evidence type="ECO:0000256" key="4">
    <source>
        <dbReference type="ARBA" id="ARBA00023136"/>
    </source>
</evidence>